<dbReference type="EMBL" id="JBFCZG010000010">
    <property type="protein sequence ID" value="KAL3417508.1"/>
    <property type="molecule type" value="Genomic_DNA"/>
</dbReference>
<dbReference type="Proteomes" id="UP001629113">
    <property type="component" value="Unassembled WGS sequence"/>
</dbReference>
<organism evidence="1 2">
    <name type="scientific">Phlyctema vagabunda</name>
    <dbReference type="NCBI Taxonomy" id="108571"/>
    <lineage>
        <taxon>Eukaryota</taxon>
        <taxon>Fungi</taxon>
        <taxon>Dikarya</taxon>
        <taxon>Ascomycota</taxon>
        <taxon>Pezizomycotina</taxon>
        <taxon>Leotiomycetes</taxon>
        <taxon>Helotiales</taxon>
        <taxon>Dermateaceae</taxon>
        <taxon>Phlyctema</taxon>
    </lineage>
</organism>
<gene>
    <name evidence="1" type="ORF">PVAG01_10518</name>
</gene>
<evidence type="ECO:0000313" key="1">
    <source>
        <dbReference type="EMBL" id="KAL3417508.1"/>
    </source>
</evidence>
<evidence type="ECO:0000313" key="2">
    <source>
        <dbReference type="Proteomes" id="UP001629113"/>
    </source>
</evidence>
<reference evidence="1 2" key="1">
    <citation type="submission" date="2024-06" db="EMBL/GenBank/DDBJ databases">
        <title>Complete genome of Phlyctema vagabunda strain 19-DSS-EL-015.</title>
        <authorList>
            <person name="Fiorenzani C."/>
        </authorList>
    </citation>
    <scope>NUCLEOTIDE SEQUENCE [LARGE SCALE GENOMIC DNA]</scope>
    <source>
        <strain evidence="1 2">19-DSS-EL-015</strain>
    </source>
</reference>
<keyword evidence="2" id="KW-1185">Reference proteome</keyword>
<proteinExistence type="predicted"/>
<comment type="caution">
    <text evidence="1">The sequence shown here is derived from an EMBL/GenBank/DDBJ whole genome shotgun (WGS) entry which is preliminary data.</text>
</comment>
<accession>A0ABR4P2H4</accession>
<protein>
    <submittedName>
        <fullName evidence="1">Uncharacterized protein</fullName>
    </submittedName>
</protein>
<name>A0ABR4P2H4_9HELO</name>
<sequence>MSFNRIIKKKTIGKIILGTKNLAISAATETEAWRRSESAAEGIAESLKTAVEASPEKIPEWAVEVIVREGSHESENDAVTHFTAVATDESGLKIVTVHIPIPKKLSS</sequence>